<dbReference type="AlphaFoldDB" id="A0A0M2NJA1"/>
<dbReference type="Pfam" id="PF00768">
    <property type="entry name" value="Peptidase_S11"/>
    <property type="match status" value="1"/>
</dbReference>
<dbReference type="PANTHER" id="PTHR21581:SF6">
    <property type="entry name" value="TRAFFICKING PROTEIN PARTICLE COMPLEX SUBUNIT 12"/>
    <property type="match status" value="1"/>
</dbReference>
<evidence type="ECO:0000256" key="14">
    <source>
        <dbReference type="PIRSR" id="PIRSR618044-2"/>
    </source>
</evidence>
<dbReference type="SUPFAM" id="SSF56601">
    <property type="entry name" value="beta-lactamase/transpeptidase-like"/>
    <property type="match status" value="1"/>
</dbReference>
<evidence type="ECO:0000256" key="9">
    <source>
        <dbReference type="ARBA" id="ARBA00022960"/>
    </source>
</evidence>
<evidence type="ECO:0000256" key="16">
    <source>
        <dbReference type="SAM" id="MobiDB-lite"/>
    </source>
</evidence>
<dbReference type="Gene3D" id="2.60.410.10">
    <property type="entry name" value="D-Ala-D-Ala carboxypeptidase, C-terminal domain"/>
    <property type="match status" value="1"/>
</dbReference>
<evidence type="ECO:0000256" key="6">
    <source>
        <dbReference type="ARBA" id="ARBA00022670"/>
    </source>
</evidence>
<feature type="transmembrane region" description="Helical" evidence="17">
    <location>
        <begin position="537"/>
        <end position="557"/>
    </location>
</feature>
<feature type="active site" description="Proton acceptor" evidence="13">
    <location>
        <position position="151"/>
    </location>
</feature>
<feature type="compositionally biased region" description="Low complexity" evidence="16">
    <location>
        <begin position="68"/>
        <end position="89"/>
    </location>
</feature>
<evidence type="ECO:0000256" key="12">
    <source>
        <dbReference type="ARBA" id="ARBA00034000"/>
    </source>
</evidence>
<feature type="transmembrane region" description="Helical" evidence="17">
    <location>
        <begin position="35"/>
        <end position="54"/>
    </location>
</feature>
<dbReference type="GO" id="GO:0006508">
    <property type="term" value="P:proteolysis"/>
    <property type="evidence" value="ECO:0007669"/>
    <property type="project" value="UniProtKB-KW"/>
</dbReference>
<evidence type="ECO:0000256" key="1">
    <source>
        <dbReference type="ARBA" id="ARBA00003217"/>
    </source>
</evidence>
<dbReference type="InterPro" id="IPR012907">
    <property type="entry name" value="Peptidase_S11_C"/>
</dbReference>
<comment type="function">
    <text evidence="1">Removes C-terminal D-alanyl residues from sugar-peptide cell wall precursors.</text>
</comment>
<evidence type="ECO:0000256" key="5">
    <source>
        <dbReference type="ARBA" id="ARBA00022645"/>
    </source>
</evidence>
<keyword evidence="6" id="KW-0645">Protease</keyword>
<dbReference type="GO" id="GO:0009252">
    <property type="term" value="P:peptidoglycan biosynthetic process"/>
    <property type="evidence" value="ECO:0007669"/>
    <property type="project" value="UniProtKB-UniPathway"/>
</dbReference>
<name>A0A0M2NJA1_9FIRM</name>
<evidence type="ECO:0000259" key="19">
    <source>
        <dbReference type="Pfam" id="PF07943"/>
    </source>
</evidence>
<dbReference type="GO" id="GO:0009002">
    <property type="term" value="F:serine-type D-Ala-D-Ala carboxypeptidase activity"/>
    <property type="evidence" value="ECO:0007669"/>
    <property type="project" value="UniProtKB-EC"/>
</dbReference>
<evidence type="ECO:0000256" key="13">
    <source>
        <dbReference type="PIRSR" id="PIRSR618044-1"/>
    </source>
</evidence>
<evidence type="ECO:0000256" key="10">
    <source>
        <dbReference type="ARBA" id="ARBA00022984"/>
    </source>
</evidence>
<evidence type="ECO:0000256" key="15">
    <source>
        <dbReference type="RuleBase" id="RU004016"/>
    </source>
</evidence>
<evidence type="ECO:0000259" key="18">
    <source>
        <dbReference type="Pfam" id="PF00768"/>
    </source>
</evidence>
<evidence type="ECO:0000256" key="17">
    <source>
        <dbReference type="SAM" id="Phobius"/>
    </source>
</evidence>
<dbReference type="GO" id="GO:0071555">
    <property type="term" value="P:cell wall organization"/>
    <property type="evidence" value="ECO:0007669"/>
    <property type="project" value="UniProtKB-KW"/>
</dbReference>
<keyword evidence="9" id="KW-0133">Cell shape</keyword>
<keyword evidence="17" id="KW-1133">Transmembrane helix</keyword>
<keyword evidence="17" id="KW-0472">Membrane</keyword>
<evidence type="ECO:0000256" key="2">
    <source>
        <dbReference type="ARBA" id="ARBA00004752"/>
    </source>
</evidence>
<reference evidence="20 21" key="1">
    <citation type="submission" date="2015-04" db="EMBL/GenBank/DDBJ databases">
        <title>Draft genome sequence of bacteremic isolate Catabacter hongkongensis type strain HKU16T.</title>
        <authorList>
            <person name="Lau S.K."/>
            <person name="Teng J.L."/>
            <person name="Huang Y."/>
            <person name="Curreem S.O."/>
            <person name="Tsui S.K."/>
            <person name="Woo P.C."/>
        </authorList>
    </citation>
    <scope>NUCLEOTIDE SEQUENCE [LARGE SCALE GENOMIC DNA]</scope>
    <source>
        <strain evidence="20 21">HKU16</strain>
    </source>
</reference>
<comment type="pathway">
    <text evidence="2">Cell wall biogenesis; peptidoglycan biosynthesis.</text>
</comment>
<feature type="compositionally biased region" description="Pro residues" evidence="16">
    <location>
        <begin position="90"/>
        <end position="100"/>
    </location>
</feature>
<organism evidence="20 21">
    <name type="scientific">Christensenella hongkongensis</name>
    <dbReference type="NCBI Taxonomy" id="270498"/>
    <lineage>
        <taxon>Bacteria</taxon>
        <taxon>Bacillati</taxon>
        <taxon>Bacillota</taxon>
        <taxon>Clostridia</taxon>
        <taxon>Christensenellales</taxon>
        <taxon>Christensenellaceae</taxon>
        <taxon>Christensenella</taxon>
    </lineage>
</organism>
<dbReference type="STRING" id="270498.CHK_2413"/>
<dbReference type="InterPro" id="IPR037167">
    <property type="entry name" value="Peptidase_S11_C_sf"/>
</dbReference>
<dbReference type="InterPro" id="IPR018044">
    <property type="entry name" value="Peptidase_S11"/>
</dbReference>
<sequence>MATEVIQKLYKIVYLVYNGKRYRYDFSEDSNLKKIFVLIIALVIILTIPVVAFAENDNDAAATTIPEETAAPVEDAPADAAQPEAEATPTPVPTPEPTPTPEQTMQGYAGAPEVDLSRIEAESAMLVDADTGEVLFSKNADWRIFPASTTKLMTAILTEENCELTDTVTLTADMLTEIGKLGEKGSLMGLYTSTKPGTEISVKDLFYGMMMCSGNDAALALGLHIAGSEEAFVAMMNAKAQELGMTGTNFINTNGVYIANIGHDHYSTASDMAKLAVAASKYPELMEIVKSPTYTYETVPQLNNETVGGVQNSNYLLHTPVEKPEYAQYLYDKATGMKTGTVNNIIPPGAERPIKSYGCLVASASSDGLNLIAVIFGDTTKSEDTSTQPDSHARWDIAKYLFDYGFENFAKVDLAKYASPVALTEQIENASGNDPQEGTLEVSADLSKIASDTQLIDAATAKGLEDGSVKLEETTNISEPLKAPIKKGDEVGTVSYSLNGKELYSAPLVAGREVFEKGEESLASEEYGVPYFEFQTWYLWIIIPVAFILTLLIIRAVNKSRRKKRYATGRGRNYDTPVRQPQRKQPPNGGMSRSATPPQKRQGAARARTGGKPGGSKGRGHKM</sequence>
<feature type="active site" description="Acyl-ester intermediate" evidence="13">
    <location>
        <position position="148"/>
    </location>
</feature>
<dbReference type="Pfam" id="PF07943">
    <property type="entry name" value="PBP5_C"/>
    <property type="match status" value="1"/>
</dbReference>
<keyword evidence="8 20" id="KW-0378">Hydrolase</keyword>
<comment type="caution">
    <text evidence="20">The sequence shown here is derived from an EMBL/GenBank/DDBJ whole genome shotgun (WGS) entry which is preliminary data.</text>
</comment>
<dbReference type="PANTHER" id="PTHR21581">
    <property type="entry name" value="D-ALANYL-D-ALANINE CARBOXYPEPTIDASE"/>
    <property type="match status" value="1"/>
</dbReference>
<protein>
    <recommendedName>
        <fullName evidence="4">serine-type D-Ala-D-Ala carboxypeptidase</fullName>
        <ecNumber evidence="4">3.4.16.4</ecNumber>
    </recommendedName>
</protein>
<proteinExistence type="inferred from homology"/>
<dbReference type="UniPathway" id="UPA00219"/>
<evidence type="ECO:0000313" key="20">
    <source>
        <dbReference type="EMBL" id="KKI50350.1"/>
    </source>
</evidence>
<keyword evidence="21" id="KW-1185">Reference proteome</keyword>
<feature type="region of interest" description="Disordered" evidence="16">
    <location>
        <begin position="564"/>
        <end position="623"/>
    </location>
</feature>
<feature type="active site" evidence="13">
    <location>
        <position position="213"/>
    </location>
</feature>
<dbReference type="Proteomes" id="UP000034076">
    <property type="component" value="Unassembled WGS sequence"/>
</dbReference>
<dbReference type="InterPro" id="IPR001967">
    <property type="entry name" value="Peptidase_S11_N"/>
</dbReference>
<comment type="catalytic activity">
    <reaction evidence="12">
        <text>Preferential cleavage: (Ac)2-L-Lys-D-Ala-|-D-Ala. Also transpeptidation of peptidyl-alanyl moieties that are N-acyl substituents of D-alanine.</text>
        <dbReference type="EC" id="3.4.16.4"/>
    </reaction>
</comment>
<dbReference type="InterPro" id="IPR012338">
    <property type="entry name" value="Beta-lactam/transpept-like"/>
</dbReference>
<keyword evidence="5 20" id="KW-0121">Carboxypeptidase</keyword>
<dbReference type="PATRIC" id="fig|270498.16.peg.2162"/>
<keyword evidence="7" id="KW-0732">Signal</keyword>
<gene>
    <name evidence="20" type="ORF">CHK_2413</name>
</gene>
<comment type="similarity">
    <text evidence="3 15">Belongs to the peptidase S11 family.</text>
</comment>
<dbReference type="EC" id="3.4.16.4" evidence="4"/>
<dbReference type="InterPro" id="IPR015956">
    <property type="entry name" value="Peniciliin-bd_prot_C_sf"/>
</dbReference>
<feature type="region of interest" description="Disordered" evidence="16">
    <location>
        <begin position="68"/>
        <end position="107"/>
    </location>
</feature>
<evidence type="ECO:0000256" key="3">
    <source>
        <dbReference type="ARBA" id="ARBA00007164"/>
    </source>
</evidence>
<evidence type="ECO:0000256" key="8">
    <source>
        <dbReference type="ARBA" id="ARBA00022801"/>
    </source>
</evidence>
<evidence type="ECO:0000256" key="7">
    <source>
        <dbReference type="ARBA" id="ARBA00022729"/>
    </source>
</evidence>
<dbReference type="GO" id="GO:0008360">
    <property type="term" value="P:regulation of cell shape"/>
    <property type="evidence" value="ECO:0007669"/>
    <property type="project" value="UniProtKB-KW"/>
</dbReference>
<keyword evidence="10" id="KW-0573">Peptidoglycan synthesis</keyword>
<keyword evidence="11" id="KW-0961">Cell wall biogenesis/degradation</keyword>
<keyword evidence="17" id="KW-0812">Transmembrane</keyword>
<feature type="binding site" evidence="14">
    <location>
        <position position="338"/>
    </location>
    <ligand>
        <name>substrate</name>
    </ligand>
</feature>
<evidence type="ECO:0000256" key="11">
    <source>
        <dbReference type="ARBA" id="ARBA00023316"/>
    </source>
</evidence>
<evidence type="ECO:0000313" key="21">
    <source>
        <dbReference type="Proteomes" id="UP000034076"/>
    </source>
</evidence>
<feature type="domain" description="Peptidase S11 D-alanyl-D-alanine carboxypeptidase A N-terminal" evidence="18">
    <location>
        <begin position="118"/>
        <end position="379"/>
    </location>
</feature>
<dbReference type="PRINTS" id="PR00725">
    <property type="entry name" value="DADACBPTASE1"/>
</dbReference>
<evidence type="ECO:0000256" key="4">
    <source>
        <dbReference type="ARBA" id="ARBA00012448"/>
    </source>
</evidence>
<dbReference type="EMBL" id="LAYJ01000112">
    <property type="protein sequence ID" value="KKI50350.1"/>
    <property type="molecule type" value="Genomic_DNA"/>
</dbReference>
<feature type="domain" description="Peptidase S11 D-Ala-D-Ala carboxypeptidase A C-terminal" evidence="19">
    <location>
        <begin position="470"/>
        <end position="514"/>
    </location>
</feature>
<dbReference type="SUPFAM" id="SSF69189">
    <property type="entry name" value="Penicillin-binding protein associated domain"/>
    <property type="match status" value="1"/>
</dbReference>
<accession>A0A0M2NJA1</accession>
<dbReference type="Gene3D" id="3.40.710.10">
    <property type="entry name" value="DD-peptidase/beta-lactamase superfamily"/>
    <property type="match status" value="1"/>
</dbReference>